<organism evidence="2 3">
    <name type="scientific">Dictyoglomus turgidum (strain DSM 6724 / Z-1310)</name>
    <dbReference type="NCBI Taxonomy" id="515635"/>
    <lineage>
        <taxon>Bacteria</taxon>
        <taxon>Pseudomonadati</taxon>
        <taxon>Dictyoglomota</taxon>
        <taxon>Dictyoglomia</taxon>
        <taxon>Dictyoglomales</taxon>
        <taxon>Dictyoglomaceae</taxon>
        <taxon>Dictyoglomus</taxon>
    </lineage>
</organism>
<evidence type="ECO:0000313" key="2">
    <source>
        <dbReference type="EMBL" id="ACK42423.1"/>
    </source>
</evidence>
<evidence type="ECO:0000313" key="3">
    <source>
        <dbReference type="Proteomes" id="UP000007719"/>
    </source>
</evidence>
<dbReference type="EnsemblBacteria" id="ACK42423">
    <property type="protein sequence ID" value="ACK42423"/>
    <property type="gene ID" value="Dtur_1144"/>
</dbReference>
<dbReference type="OrthoDB" id="9814519at2"/>
<dbReference type="InParanoid" id="B8E2S3"/>
<protein>
    <recommendedName>
        <fullName evidence="4">Lon proteolytic domain-containing protein</fullName>
    </recommendedName>
</protein>
<keyword evidence="1" id="KW-1133">Transmembrane helix</keyword>
<dbReference type="SUPFAM" id="SSF54211">
    <property type="entry name" value="Ribosomal protein S5 domain 2-like"/>
    <property type="match status" value="1"/>
</dbReference>
<name>B8E2S3_DICTD</name>
<dbReference type="InterPro" id="IPR020568">
    <property type="entry name" value="Ribosomal_Su5_D2-typ_SF"/>
</dbReference>
<dbReference type="AlphaFoldDB" id="B8E2S3"/>
<dbReference type="KEGG" id="dtu:Dtur_1144"/>
<keyword evidence="1" id="KW-0812">Transmembrane</keyword>
<gene>
    <name evidence="2" type="ordered locus">Dtur_1144</name>
</gene>
<feature type="transmembrane region" description="Helical" evidence="1">
    <location>
        <begin position="5"/>
        <end position="26"/>
    </location>
</feature>
<dbReference type="RefSeq" id="WP_012583505.1">
    <property type="nucleotide sequence ID" value="NC_011661.1"/>
</dbReference>
<dbReference type="InterPro" id="IPR014721">
    <property type="entry name" value="Ribsml_uS5_D2-typ_fold_subgr"/>
</dbReference>
<dbReference type="STRING" id="515635.Dtur_1144"/>
<keyword evidence="3" id="KW-1185">Reference proteome</keyword>
<dbReference type="Gene3D" id="3.30.230.10">
    <property type="match status" value="1"/>
</dbReference>
<evidence type="ECO:0008006" key="4">
    <source>
        <dbReference type="Google" id="ProtNLM"/>
    </source>
</evidence>
<evidence type="ECO:0000256" key="1">
    <source>
        <dbReference type="SAM" id="Phobius"/>
    </source>
</evidence>
<dbReference type="HOGENOM" id="CLU_1347114_0_0_0"/>
<keyword evidence="1" id="KW-0472">Membrane</keyword>
<accession>B8E2S3</accession>
<sequence length="204" mass="23552">MQIRIVIVIIGFFLILEILASFFVYFDEGKVVNVKELFLNIPEDFPSNFYILVLKAKNPHFYDFFYHLILGDLYSYSQVSKYKLVKFEGFNVKDEVQFYGRSEMLCLILAFWAYKKGLKFSDNLKIGVIGDVSKEGEVLSVAGASIKYSTALENDINILIAPIQNKKEIKNFDNKSLYCLFVRHVEDAKKNLLKFVSPKVVNVK</sequence>
<dbReference type="EMBL" id="CP001251">
    <property type="protein sequence ID" value="ACK42423.1"/>
    <property type="molecule type" value="Genomic_DNA"/>
</dbReference>
<proteinExistence type="predicted"/>
<reference evidence="3" key="1">
    <citation type="journal article" date="2016" name="Front. Microbiol.">
        <title>The complete genome sequence of hyperthermophile Dictyoglomus turgidum DSM 6724 reveals a specialized carbohydrate fermentor.</title>
        <authorList>
            <person name="Brumm P.J."/>
            <person name="Gowda K."/>
            <person name="Robb F.T."/>
            <person name="Mead D.A."/>
        </authorList>
    </citation>
    <scope>NUCLEOTIDE SEQUENCE [LARGE SCALE GENOMIC DNA]</scope>
    <source>
        <strain evidence="3">DSM 6724 / Z-1310</strain>
    </source>
</reference>
<dbReference type="Proteomes" id="UP000007719">
    <property type="component" value="Chromosome"/>
</dbReference>
<dbReference type="eggNOG" id="COG1067">
    <property type="taxonomic scope" value="Bacteria"/>
</dbReference>